<sequence length="460" mass="50404">MEEPAWETIDGGDFVCHISVPRTVNKNLPLSVLDASVVRFSPTGACWFLDAPSSEQGRKALSPDHLRASLQCTLTSYVQWTGQLKWAPYDPEGDHTQRVGRLILTYGSPADPASIVPSPASRAAGSRHLDVQQTPMEELFPPTNLPLHDLREYEGLPNMIVQITEFACGGRILSPTLLHFVHDWARTSSAMQRDADLPVLSPVFDLQRLDRAAAGDIDTAHSDPVLVEKARALPMHRYDWWGPGSIGGITAPDIPPALEPVAAVQAGMPMRWAEWDTEAPLAHHIVHFSGDEVHGMYEAARASSGSEAHQISRHDAVVAHIWTVINHARGLEEDGEAVHLNVSLGIPNRLSPPLPKSLFGSPLILTRVSATAALLHDKTHDPALVRIWHAFLGERNVIITSWVHQRAYEVDFGAGVPPRYVAAVMPDVDGCIQIMDAALRKAVTMRMVLGDPLLRKYSVS</sequence>
<keyword evidence="1" id="KW-0808">Transferase</keyword>
<dbReference type="GeneID" id="63828151"/>
<keyword evidence="3" id="KW-1185">Reference proteome</keyword>
<dbReference type="PANTHER" id="PTHR31642">
    <property type="entry name" value="TRICHOTHECENE 3-O-ACETYLTRANSFERASE"/>
    <property type="match status" value="1"/>
</dbReference>
<gene>
    <name evidence="2" type="ORF">LAESUDRAFT_741058</name>
</gene>
<dbReference type="InParanoid" id="A0A165HEI2"/>
<dbReference type="InterPro" id="IPR050317">
    <property type="entry name" value="Plant_Fungal_Acyltransferase"/>
</dbReference>
<reference evidence="2 3" key="1">
    <citation type="journal article" date="2016" name="Mol. Biol. Evol.">
        <title>Comparative Genomics of Early-Diverging Mushroom-Forming Fungi Provides Insights into the Origins of Lignocellulose Decay Capabilities.</title>
        <authorList>
            <person name="Nagy L.G."/>
            <person name="Riley R."/>
            <person name="Tritt A."/>
            <person name="Adam C."/>
            <person name="Daum C."/>
            <person name="Floudas D."/>
            <person name="Sun H."/>
            <person name="Yadav J.S."/>
            <person name="Pangilinan J."/>
            <person name="Larsson K.H."/>
            <person name="Matsuura K."/>
            <person name="Barry K."/>
            <person name="Labutti K."/>
            <person name="Kuo R."/>
            <person name="Ohm R.A."/>
            <person name="Bhattacharya S.S."/>
            <person name="Shirouzu T."/>
            <person name="Yoshinaga Y."/>
            <person name="Martin F.M."/>
            <person name="Grigoriev I.V."/>
            <person name="Hibbett D.S."/>
        </authorList>
    </citation>
    <scope>NUCLEOTIDE SEQUENCE [LARGE SCALE GENOMIC DNA]</scope>
    <source>
        <strain evidence="2 3">93-53</strain>
    </source>
</reference>
<organism evidence="2 3">
    <name type="scientific">Laetiporus sulphureus 93-53</name>
    <dbReference type="NCBI Taxonomy" id="1314785"/>
    <lineage>
        <taxon>Eukaryota</taxon>
        <taxon>Fungi</taxon>
        <taxon>Dikarya</taxon>
        <taxon>Basidiomycota</taxon>
        <taxon>Agaricomycotina</taxon>
        <taxon>Agaricomycetes</taxon>
        <taxon>Polyporales</taxon>
        <taxon>Laetiporus</taxon>
    </lineage>
</organism>
<evidence type="ECO:0000313" key="3">
    <source>
        <dbReference type="Proteomes" id="UP000076871"/>
    </source>
</evidence>
<evidence type="ECO:0000256" key="1">
    <source>
        <dbReference type="ARBA" id="ARBA00022679"/>
    </source>
</evidence>
<dbReference type="GO" id="GO:0044550">
    <property type="term" value="P:secondary metabolite biosynthetic process"/>
    <property type="evidence" value="ECO:0007669"/>
    <property type="project" value="TreeGrafter"/>
</dbReference>
<dbReference type="PANTHER" id="PTHR31642:SF310">
    <property type="entry name" value="FATTY ALCOHOL:CAFFEOYL-COA ACYLTRANSFERASE"/>
    <property type="match status" value="1"/>
</dbReference>
<dbReference type="OrthoDB" id="444127at2759"/>
<proteinExistence type="predicted"/>
<accession>A0A165HEI2</accession>
<dbReference type="InterPro" id="IPR023213">
    <property type="entry name" value="CAT-like_dom_sf"/>
</dbReference>
<protein>
    <submittedName>
        <fullName evidence="2">Uncharacterized protein</fullName>
    </submittedName>
</protein>
<evidence type="ECO:0000313" key="2">
    <source>
        <dbReference type="EMBL" id="KZT11632.1"/>
    </source>
</evidence>
<dbReference type="Proteomes" id="UP000076871">
    <property type="component" value="Unassembled WGS sequence"/>
</dbReference>
<dbReference type="STRING" id="1314785.A0A165HEI2"/>
<dbReference type="AlphaFoldDB" id="A0A165HEI2"/>
<dbReference type="RefSeq" id="XP_040769372.1">
    <property type="nucleotide sequence ID" value="XM_040911122.1"/>
</dbReference>
<dbReference type="Pfam" id="PF02458">
    <property type="entry name" value="Transferase"/>
    <property type="match status" value="1"/>
</dbReference>
<dbReference type="EMBL" id="KV427607">
    <property type="protein sequence ID" value="KZT11632.1"/>
    <property type="molecule type" value="Genomic_DNA"/>
</dbReference>
<dbReference type="GO" id="GO:0016747">
    <property type="term" value="F:acyltransferase activity, transferring groups other than amino-acyl groups"/>
    <property type="evidence" value="ECO:0007669"/>
    <property type="project" value="TreeGrafter"/>
</dbReference>
<name>A0A165HEI2_9APHY</name>
<dbReference type="Gene3D" id="3.30.559.10">
    <property type="entry name" value="Chloramphenicol acetyltransferase-like domain"/>
    <property type="match status" value="3"/>
</dbReference>